<dbReference type="EMBL" id="SNZR01000011">
    <property type="protein sequence ID" value="TDR94595.1"/>
    <property type="molecule type" value="Genomic_DNA"/>
</dbReference>
<keyword evidence="1" id="KW-0472">Membrane</keyword>
<gene>
    <name evidence="2" type="ORF">EV668_1883</name>
</gene>
<feature type="transmembrane region" description="Helical" evidence="1">
    <location>
        <begin position="12"/>
        <end position="41"/>
    </location>
</feature>
<keyword evidence="1" id="KW-1133">Transmembrane helix</keyword>
<protein>
    <recommendedName>
        <fullName evidence="4">Signaling protein</fullName>
    </recommendedName>
</protein>
<keyword evidence="3" id="KW-1185">Reference proteome</keyword>
<comment type="caution">
    <text evidence="2">The sequence shown here is derived from an EMBL/GenBank/DDBJ whole genome shotgun (WGS) entry which is preliminary data.</text>
</comment>
<evidence type="ECO:0008006" key="4">
    <source>
        <dbReference type="Google" id="ProtNLM"/>
    </source>
</evidence>
<name>A0A4R7CB02_9HYPH</name>
<keyword evidence="1" id="KW-0812">Transmembrane</keyword>
<evidence type="ECO:0000256" key="1">
    <source>
        <dbReference type="SAM" id="Phobius"/>
    </source>
</evidence>
<evidence type="ECO:0000313" key="2">
    <source>
        <dbReference type="EMBL" id="TDR94595.1"/>
    </source>
</evidence>
<dbReference type="Proteomes" id="UP000295122">
    <property type="component" value="Unassembled WGS sequence"/>
</dbReference>
<feature type="transmembrane region" description="Helical" evidence="1">
    <location>
        <begin position="47"/>
        <end position="68"/>
    </location>
</feature>
<evidence type="ECO:0000313" key="3">
    <source>
        <dbReference type="Proteomes" id="UP000295122"/>
    </source>
</evidence>
<proteinExistence type="predicted"/>
<dbReference type="AlphaFoldDB" id="A0A4R7CB02"/>
<accession>A0A4R7CB02</accession>
<organism evidence="2 3">
    <name type="scientific">Enterovirga rhinocerotis</name>
    <dbReference type="NCBI Taxonomy" id="1339210"/>
    <lineage>
        <taxon>Bacteria</taxon>
        <taxon>Pseudomonadati</taxon>
        <taxon>Pseudomonadota</taxon>
        <taxon>Alphaproteobacteria</taxon>
        <taxon>Hyphomicrobiales</taxon>
        <taxon>Methylobacteriaceae</taxon>
        <taxon>Enterovirga</taxon>
    </lineage>
</organism>
<reference evidence="2 3" key="1">
    <citation type="submission" date="2019-03" db="EMBL/GenBank/DDBJ databases">
        <title>Genomic Encyclopedia of Type Strains, Phase IV (KMG-IV): sequencing the most valuable type-strain genomes for metagenomic binning, comparative biology and taxonomic classification.</title>
        <authorList>
            <person name="Goeker M."/>
        </authorList>
    </citation>
    <scope>NUCLEOTIDE SEQUENCE [LARGE SCALE GENOMIC DNA]</scope>
    <source>
        <strain evidence="2 3">DSM 25903</strain>
    </source>
</reference>
<sequence length="78" mass="8548">MAETSRRTHRDHFLTTISLMVLVGVEVFAVALSGGWAIAGLFELGDYVAYALMAAFSCIAAWLMFHLWQKASNVDPNG</sequence>